<organism evidence="3 4">
    <name type="scientific">Cynoglossus semilaevis</name>
    <name type="common">Tongue sole</name>
    <dbReference type="NCBI Taxonomy" id="244447"/>
    <lineage>
        <taxon>Eukaryota</taxon>
        <taxon>Metazoa</taxon>
        <taxon>Chordata</taxon>
        <taxon>Craniata</taxon>
        <taxon>Vertebrata</taxon>
        <taxon>Euteleostomi</taxon>
        <taxon>Actinopterygii</taxon>
        <taxon>Neopterygii</taxon>
        <taxon>Teleostei</taxon>
        <taxon>Neoteleostei</taxon>
        <taxon>Acanthomorphata</taxon>
        <taxon>Carangaria</taxon>
        <taxon>Pleuronectiformes</taxon>
        <taxon>Pleuronectoidei</taxon>
        <taxon>Cynoglossidae</taxon>
        <taxon>Cynoglossinae</taxon>
        <taxon>Cynoglossus</taxon>
    </lineage>
</organism>
<evidence type="ECO:0000256" key="2">
    <source>
        <dbReference type="ARBA" id="ARBA00022737"/>
    </source>
</evidence>
<protein>
    <recommendedName>
        <fullName evidence="5">NACHT LRR and PYD domain-containing protein</fullName>
    </recommendedName>
</protein>
<dbReference type="InterPro" id="IPR001611">
    <property type="entry name" value="Leu-rich_rpt"/>
</dbReference>
<reference evidence="3 4" key="1">
    <citation type="journal article" date="2014" name="Nat. Genet.">
        <title>Whole-genome sequence of a flatfish provides insights into ZW sex chromosome evolution and adaptation to a benthic lifestyle.</title>
        <authorList>
            <person name="Chen S."/>
            <person name="Zhang G."/>
            <person name="Shao C."/>
            <person name="Huang Q."/>
            <person name="Liu G."/>
            <person name="Zhang P."/>
            <person name="Song W."/>
            <person name="An N."/>
            <person name="Chalopin D."/>
            <person name="Volff J.N."/>
            <person name="Hong Y."/>
            <person name="Li Q."/>
            <person name="Sha Z."/>
            <person name="Zhou H."/>
            <person name="Xie M."/>
            <person name="Yu Q."/>
            <person name="Liu Y."/>
            <person name="Xiang H."/>
            <person name="Wang N."/>
            <person name="Wu K."/>
            <person name="Yang C."/>
            <person name="Zhou Q."/>
            <person name="Liao X."/>
            <person name="Yang L."/>
            <person name="Hu Q."/>
            <person name="Zhang J."/>
            <person name="Meng L."/>
            <person name="Jin L."/>
            <person name="Tian Y."/>
            <person name="Lian J."/>
            <person name="Yang J."/>
            <person name="Miao G."/>
            <person name="Liu S."/>
            <person name="Liang Z."/>
            <person name="Yan F."/>
            <person name="Li Y."/>
            <person name="Sun B."/>
            <person name="Zhang H."/>
            <person name="Zhang J."/>
            <person name="Zhu Y."/>
            <person name="Du M."/>
            <person name="Zhao Y."/>
            <person name="Schartl M."/>
            <person name="Tang Q."/>
            <person name="Wang J."/>
        </authorList>
    </citation>
    <scope>NUCLEOTIDE SEQUENCE</scope>
</reference>
<reference evidence="3" key="3">
    <citation type="submission" date="2025-09" db="UniProtKB">
        <authorList>
            <consortium name="Ensembl"/>
        </authorList>
    </citation>
    <scope>IDENTIFICATION</scope>
</reference>
<dbReference type="PANTHER" id="PTHR24106">
    <property type="entry name" value="NACHT, LRR AND CARD DOMAINS-CONTAINING"/>
    <property type="match status" value="1"/>
</dbReference>
<evidence type="ECO:0000256" key="1">
    <source>
        <dbReference type="ARBA" id="ARBA00022614"/>
    </source>
</evidence>
<dbReference type="AlphaFoldDB" id="A0A3P8UJA9"/>
<dbReference type="SUPFAM" id="SSF52047">
    <property type="entry name" value="RNI-like"/>
    <property type="match status" value="1"/>
</dbReference>
<dbReference type="Proteomes" id="UP000265120">
    <property type="component" value="Chromosome 5"/>
</dbReference>
<dbReference type="InterPro" id="IPR051261">
    <property type="entry name" value="NLR"/>
</dbReference>
<keyword evidence="1" id="KW-0433">Leucine-rich repeat</keyword>
<dbReference type="Pfam" id="PF13516">
    <property type="entry name" value="LRR_6"/>
    <property type="match status" value="1"/>
</dbReference>
<dbReference type="OMA" id="PHCQLKV"/>
<dbReference type="STRING" id="244447.ENSCSEP00000000365"/>
<dbReference type="Gene3D" id="3.80.10.10">
    <property type="entry name" value="Ribonuclease Inhibitor"/>
    <property type="match status" value="1"/>
</dbReference>
<evidence type="ECO:0000313" key="3">
    <source>
        <dbReference type="Ensembl" id="ENSCSEP00000000365.1"/>
    </source>
</evidence>
<dbReference type="GeneTree" id="ENSGT01150000287022"/>
<proteinExistence type="predicted"/>
<keyword evidence="4" id="KW-1185">Reference proteome</keyword>
<evidence type="ECO:0000313" key="4">
    <source>
        <dbReference type="Proteomes" id="UP000265120"/>
    </source>
</evidence>
<dbReference type="Ensembl" id="ENSCSET00000000389.1">
    <property type="protein sequence ID" value="ENSCSEP00000000365.1"/>
    <property type="gene ID" value="ENSCSEG00000000268.1"/>
</dbReference>
<dbReference type="InterPro" id="IPR032675">
    <property type="entry name" value="LRR_dom_sf"/>
</dbReference>
<dbReference type="InParanoid" id="A0A3P8UJA9"/>
<keyword evidence="2" id="KW-0677">Repeat</keyword>
<sequence length="70" mass="7689">MKSPHCGLKSLTLVNCRLSEIGCSSLFSALKSNPSHLRQLDLSSNNLHDSSVEVLCGFLQSPLCELETLW</sequence>
<evidence type="ECO:0008006" key="5">
    <source>
        <dbReference type="Google" id="ProtNLM"/>
    </source>
</evidence>
<dbReference type="SMART" id="SM00368">
    <property type="entry name" value="LRR_RI"/>
    <property type="match status" value="2"/>
</dbReference>
<dbReference type="Pfam" id="PF00560">
    <property type="entry name" value="LRR_1"/>
    <property type="match status" value="1"/>
</dbReference>
<name>A0A3P8UJA9_CYNSE</name>
<reference evidence="3" key="2">
    <citation type="submission" date="2025-08" db="UniProtKB">
        <authorList>
            <consortium name="Ensembl"/>
        </authorList>
    </citation>
    <scope>IDENTIFICATION</scope>
</reference>
<accession>A0A3P8UJA9</accession>